<reference evidence="1 2" key="1">
    <citation type="submission" date="2019-10" db="EMBL/GenBank/DDBJ databases">
        <title>Genomic and transcriptomic insights into the perfect genentic adaptation of a filamentous nitrogen-fixing cyanobacterium to rice fields.</title>
        <authorList>
            <person name="Chen Z."/>
        </authorList>
    </citation>
    <scope>NUCLEOTIDE SEQUENCE [LARGE SCALE GENOMIC DNA]</scope>
    <source>
        <strain evidence="1">CCNUC1</strain>
    </source>
</reference>
<dbReference type="Proteomes" id="UP000326678">
    <property type="component" value="Chromosome Gxm1"/>
</dbReference>
<evidence type="ECO:0000313" key="1">
    <source>
        <dbReference type="EMBL" id="QFS46092.1"/>
    </source>
</evidence>
<accession>A0A5P8W099</accession>
<dbReference type="AlphaFoldDB" id="A0A5P8W099"/>
<gene>
    <name evidence="1" type="ORF">GXM_03572</name>
</gene>
<dbReference type="KEGG" id="nsh:GXM_03572"/>
<dbReference type="EMBL" id="CP045226">
    <property type="protein sequence ID" value="QFS46092.1"/>
    <property type="molecule type" value="Genomic_DNA"/>
</dbReference>
<organism evidence="1 2">
    <name type="scientific">Nostoc sphaeroides CCNUC1</name>
    <dbReference type="NCBI Taxonomy" id="2653204"/>
    <lineage>
        <taxon>Bacteria</taxon>
        <taxon>Bacillati</taxon>
        <taxon>Cyanobacteriota</taxon>
        <taxon>Cyanophyceae</taxon>
        <taxon>Nostocales</taxon>
        <taxon>Nostocaceae</taxon>
        <taxon>Nostoc</taxon>
    </lineage>
</organism>
<evidence type="ECO:0000313" key="2">
    <source>
        <dbReference type="Proteomes" id="UP000326678"/>
    </source>
</evidence>
<keyword evidence="2" id="KW-1185">Reference proteome</keyword>
<name>A0A5P8W099_9NOSO</name>
<proteinExistence type="predicted"/>
<protein>
    <submittedName>
        <fullName evidence="1">Uncharacterized protein</fullName>
    </submittedName>
</protein>
<sequence length="40" mass="4491">MMSSMLVAMKAIIASVKAVPSLLMLNFYNLRFTTIPNKPF</sequence>